<evidence type="ECO:0000313" key="2">
    <source>
        <dbReference type="EMBL" id="PXF46666.1"/>
    </source>
</evidence>
<name>A0A2V3IWY6_9FLOR</name>
<reference evidence="2 3" key="1">
    <citation type="journal article" date="2018" name="Mol. Biol. Evol.">
        <title>Analysis of the draft genome of the red seaweed Gracilariopsis chorda provides insights into genome size evolution in Rhodophyta.</title>
        <authorList>
            <person name="Lee J."/>
            <person name="Yang E.C."/>
            <person name="Graf L."/>
            <person name="Yang J.H."/>
            <person name="Qiu H."/>
            <person name="Zel Zion U."/>
            <person name="Chan C.X."/>
            <person name="Stephens T.G."/>
            <person name="Weber A.P.M."/>
            <person name="Boo G.H."/>
            <person name="Boo S.M."/>
            <person name="Kim K.M."/>
            <person name="Shin Y."/>
            <person name="Jung M."/>
            <person name="Lee S.J."/>
            <person name="Yim H.S."/>
            <person name="Lee J.H."/>
            <person name="Bhattacharya D."/>
            <person name="Yoon H.S."/>
        </authorList>
    </citation>
    <scope>NUCLEOTIDE SEQUENCE [LARGE SCALE GENOMIC DNA]</scope>
    <source>
        <strain evidence="2 3">SKKU-2015</strain>
        <tissue evidence="2">Whole body</tissue>
    </source>
</reference>
<accession>A0A2V3IWY6</accession>
<gene>
    <name evidence="2" type="ORF">BWQ96_03655</name>
</gene>
<dbReference type="EMBL" id="NBIV01000035">
    <property type="protein sequence ID" value="PXF46666.1"/>
    <property type="molecule type" value="Genomic_DNA"/>
</dbReference>
<dbReference type="AlphaFoldDB" id="A0A2V3IWY6"/>
<feature type="compositionally biased region" description="Basic and acidic residues" evidence="1">
    <location>
        <begin position="1"/>
        <end position="20"/>
    </location>
</feature>
<feature type="region of interest" description="Disordered" evidence="1">
    <location>
        <begin position="123"/>
        <end position="148"/>
    </location>
</feature>
<proteinExistence type="predicted"/>
<feature type="region of interest" description="Disordered" evidence="1">
    <location>
        <begin position="1"/>
        <end position="27"/>
    </location>
</feature>
<sequence length="148" mass="16676">MSRTTVRDMQKVDGDGEPKFTYHGNTDSSQIKEYGVKNEDIDIKPFLEFYSVKRSKVLSTISKGQAEEADHMTEDMDNIEEVDCSELFEQFMSMDEDEDVPYDLLAIPNDQKASFIETVVHTGEESGDAVNTSSSGEEMSAVREEPNE</sequence>
<keyword evidence="3" id="KW-1185">Reference proteome</keyword>
<evidence type="ECO:0000313" key="3">
    <source>
        <dbReference type="Proteomes" id="UP000247409"/>
    </source>
</evidence>
<dbReference type="Proteomes" id="UP000247409">
    <property type="component" value="Unassembled WGS sequence"/>
</dbReference>
<organism evidence="2 3">
    <name type="scientific">Gracilariopsis chorda</name>
    <dbReference type="NCBI Taxonomy" id="448386"/>
    <lineage>
        <taxon>Eukaryota</taxon>
        <taxon>Rhodophyta</taxon>
        <taxon>Florideophyceae</taxon>
        <taxon>Rhodymeniophycidae</taxon>
        <taxon>Gracilariales</taxon>
        <taxon>Gracilariaceae</taxon>
        <taxon>Gracilariopsis</taxon>
    </lineage>
</organism>
<comment type="caution">
    <text evidence="2">The sequence shown here is derived from an EMBL/GenBank/DDBJ whole genome shotgun (WGS) entry which is preliminary data.</text>
</comment>
<evidence type="ECO:0000256" key="1">
    <source>
        <dbReference type="SAM" id="MobiDB-lite"/>
    </source>
</evidence>
<protein>
    <submittedName>
        <fullName evidence="2">Uncharacterized protein</fullName>
    </submittedName>
</protein>